<protein>
    <recommendedName>
        <fullName evidence="2">KRAB domain-containing protein</fullName>
    </recommendedName>
</protein>
<dbReference type="AlphaFoldDB" id="A0AA40HEQ2"/>
<dbReference type="InterPro" id="IPR001909">
    <property type="entry name" value="KRAB"/>
</dbReference>
<organism evidence="3 4">
    <name type="scientific">Cnephaeus nilssonii</name>
    <name type="common">Northern bat</name>
    <name type="synonym">Eptesicus nilssonii</name>
    <dbReference type="NCBI Taxonomy" id="3371016"/>
    <lineage>
        <taxon>Eukaryota</taxon>
        <taxon>Metazoa</taxon>
        <taxon>Chordata</taxon>
        <taxon>Craniata</taxon>
        <taxon>Vertebrata</taxon>
        <taxon>Euteleostomi</taxon>
        <taxon>Mammalia</taxon>
        <taxon>Eutheria</taxon>
        <taxon>Laurasiatheria</taxon>
        <taxon>Chiroptera</taxon>
        <taxon>Yangochiroptera</taxon>
        <taxon>Vespertilionidae</taxon>
        <taxon>Cnephaeus</taxon>
    </lineage>
</organism>
<dbReference type="Pfam" id="PF01352">
    <property type="entry name" value="KRAB"/>
    <property type="match status" value="1"/>
</dbReference>
<evidence type="ECO:0000256" key="1">
    <source>
        <dbReference type="SAM" id="MobiDB-lite"/>
    </source>
</evidence>
<feature type="region of interest" description="Disordered" evidence="1">
    <location>
        <begin position="107"/>
        <end position="127"/>
    </location>
</feature>
<evidence type="ECO:0000259" key="2">
    <source>
        <dbReference type="PROSITE" id="PS50805"/>
    </source>
</evidence>
<dbReference type="Gene3D" id="6.10.140.140">
    <property type="match status" value="1"/>
</dbReference>
<dbReference type="Proteomes" id="UP001177744">
    <property type="component" value="Unassembled WGS sequence"/>
</dbReference>
<keyword evidence="4" id="KW-1185">Reference proteome</keyword>
<dbReference type="InterPro" id="IPR050169">
    <property type="entry name" value="Krueppel_C2H2_ZnF"/>
</dbReference>
<feature type="domain" description="KRAB" evidence="2">
    <location>
        <begin position="10"/>
        <end position="81"/>
    </location>
</feature>
<sequence>MKASPELVGVTFEDIALFFSREEWSLLDECQRQLYLNVMLENFELVSSLDLTVISDLDLTLQFPGPIPQVVCKSSLRYTHKPRPPATPQPRPPFNLSEYAIKLKTWRQPRPPASPGLWELEKSGASA</sequence>
<evidence type="ECO:0000313" key="4">
    <source>
        <dbReference type="Proteomes" id="UP001177744"/>
    </source>
</evidence>
<comment type="caution">
    <text evidence="3">The sequence shown here is derived from an EMBL/GenBank/DDBJ whole genome shotgun (WGS) entry which is preliminary data.</text>
</comment>
<dbReference type="PANTHER" id="PTHR23232">
    <property type="entry name" value="KRAB DOMAIN C2H2 ZINC FINGER"/>
    <property type="match status" value="1"/>
</dbReference>
<name>A0AA40HEQ2_CNENI</name>
<reference evidence="3" key="1">
    <citation type="submission" date="2023-06" db="EMBL/GenBank/DDBJ databases">
        <title>Reference genome for the Northern bat (Eptesicus nilssonii), a most northern bat species.</title>
        <authorList>
            <person name="Laine V.N."/>
            <person name="Pulliainen A.T."/>
            <person name="Lilley T.M."/>
        </authorList>
    </citation>
    <scope>NUCLEOTIDE SEQUENCE</scope>
    <source>
        <strain evidence="3">BLF_Eptnil</strain>
        <tissue evidence="3">Kidney</tissue>
    </source>
</reference>
<dbReference type="PROSITE" id="PS50805">
    <property type="entry name" value="KRAB"/>
    <property type="match status" value="1"/>
</dbReference>
<dbReference type="SUPFAM" id="SSF109640">
    <property type="entry name" value="KRAB domain (Kruppel-associated box)"/>
    <property type="match status" value="1"/>
</dbReference>
<dbReference type="InterPro" id="IPR036051">
    <property type="entry name" value="KRAB_dom_sf"/>
</dbReference>
<accession>A0AA40HEQ2</accession>
<proteinExistence type="predicted"/>
<dbReference type="CDD" id="cd07765">
    <property type="entry name" value="KRAB_A-box"/>
    <property type="match status" value="1"/>
</dbReference>
<gene>
    <name evidence="3" type="ORF">QTO34_010007</name>
</gene>
<dbReference type="EMBL" id="JAULJE010000021">
    <property type="protein sequence ID" value="KAK1329824.1"/>
    <property type="molecule type" value="Genomic_DNA"/>
</dbReference>
<dbReference type="GO" id="GO:0006355">
    <property type="term" value="P:regulation of DNA-templated transcription"/>
    <property type="evidence" value="ECO:0007669"/>
    <property type="project" value="InterPro"/>
</dbReference>
<evidence type="ECO:0000313" key="3">
    <source>
        <dbReference type="EMBL" id="KAK1329824.1"/>
    </source>
</evidence>
<dbReference type="PANTHER" id="PTHR23232:SF133">
    <property type="entry name" value="RIKEN CDNA 1700020N01 GENE"/>
    <property type="match status" value="1"/>
</dbReference>
<dbReference type="SMART" id="SM00349">
    <property type="entry name" value="KRAB"/>
    <property type="match status" value="1"/>
</dbReference>